<evidence type="ECO:0000313" key="7">
    <source>
        <dbReference type="EMBL" id="CEG61560.1"/>
    </source>
</evidence>
<keyword evidence="10" id="KW-1185">Reference proteome</keyword>
<dbReference type="GO" id="GO:0050660">
    <property type="term" value="F:flavin adenine dinucleotide binding"/>
    <property type="evidence" value="ECO:0007669"/>
    <property type="project" value="TreeGrafter"/>
</dbReference>
<dbReference type="Proteomes" id="UP000032414">
    <property type="component" value="Chromosome I"/>
</dbReference>
<reference evidence="9" key="1">
    <citation type="submission" date="2014-09" db="EMBL/GenBank/DDBJ databases">
        <authorList>
            <person name="Gomez-Valero L."/>
        </authorList>
    </citation>
    <scope>NUCLEOTIDE SEQUENCE [LARGE SCALE GENOMIC DNA]</scope>
    <source>
        <strain evidence="9">ATCC33218</strain>
    </source>
</reference>
<sequence>MPTVREVTFNLLRKLDVKHFVANPGSTEETFLANFPKDFNFVMALQEASVVGIADGLSQGLKKPVIVNVHTGAGMGNAMGCILTARLNKTPLIITAGQQTREMLLMEPFLTNREATEFPKPWVKWSYEVMRPEDVPGTFMRAYAIATQAPAGPVFVSIPLDLWDCHIEAVDVFRTSSVKTAPDPEIISSFAKRINESINPILIYGGDVARSGAWNEAILLAERLGAPVWKGPFSELVSFPEDHGLFKGELPSGKGLLSQMLNNHDLVIVIGAPVFRYYPWIPGAYLPKGASLIQIIDDPYEAAKSPVGDSLISDSRLALKCLLEEVKERHSSMNFLTDVKKKRNQAQISPTYPLTAKQVFDVLSLNTPDDYVLVEESPSNSHEFQESGIGTITKPDSFYAMSSGGLGWGMPASVGLALAEKKSGRKRPVILIIGDGSFQYSVQSIWTAVQHQVHLIIIALRNEEYAILKSFALLEKTPNVPGLDLPGLDLVALAKGYGAEACRADTIEAIENAYQGALKKMGVSVIEIPIDKKIHKLLGYIHMK</sequence>
<evidence type="ECO:0000259" key="5">
    <source>
        <dbReference type="Pfam" id="PF02775"/>
    </source>
</evidence>
<evidence type="ECO:0000259" key="4">
    <source>
        <dbReference type="Pfam" id="PF00205"/>
    </source>
</evidence>
<dbReference type="GO" id="GO:0030976">
    <property type="term" value="F:thiamine pyrophosphate binding"/>
    <property type="evidence" value="ECO:0007669"/>
    <property type="project" value="InterPro"/>
</dbReference>
<evidence type="ECO:0000313" key="8">
    <source>
        <dbReference type="EMBL" id="SCY45921.1"/>
    </source>
</evidence>
<dbReference type="EMBL" id="FMVN01000008">
    <property type="protein sequence ID" value="SCY45921.1"/>
    <property type="molecule type" value="Genomic_DNA"/>
</dbReference>
<dbReference type="CDD" id="cd07035">
    <property type="entry name" value="TPP_PYR_POX_like"/>
    <property type="match status" value="1"/>
</dbReference>
<dbReference type="InterPro" id="IPR045229">
    <property type="entry name" value="TPP_enz"/>
</dbReference>
<dbReference type="CDD" id="cd02002">
    <property type="entry name" value="TPP_BFDC"/>
    <property type="match status" value="1"/>
</dbReference>
<dbReference type="GO" id="GO:0019752">
    <property type="term" value="P:carboxylic acid metabolic process"/>
    <property type="evidence" value="ECO:0007669"/>
    <property type="project" value="UniProtKB-ARBA"/>
</dbReference>
<dbReference type="Gene3D" id="3.40.50.970">
    <property type="match status" value="2"/>
</dbReference>
<proteinExistence type="inferred from homology"/>
<accession>A0A098GHT7</accession>
<reference evidence="8 10" key="3">
    <citation type="submission" date="2016-10" db="EMBL/GenBank/DDBJ databases">
        <authorList>
            <person name="Varghese N."/>
            <person name="Submissions S."/>
        </authorList>
    </citation>
    <scope>NUCLEOTIDE SEQUENCE [LARGE SCALE GENOMIC DNA]</scope>
    <source>
        <strain evidence="8 10">ATCC 33218</strain>
    </source>
</reference>
<comment type="similarity">
    <text evidence="1 3">Belongs to the TPP enzyme family.</text>
</comment>
<dbReference type="InterPro" id="IPR012001">
    <property type="entry name" value="Thiamin_PyroP_enz_TPP-bd_dom"/>
</dbReference>
<dbReference type="AlphaFoldDB" id="A0A098GHT7"/>
<organism evidence="7 9">
    <name type="scientific">Legionella micdadei</name>
    <name type="common">Tatlockia micdadei</name>
    <dbReference type="NCBI Taxonomy" id="451"/>
    <lineage>
        <taxon>Bacteria</taxon>
        <taxon>Pseudomonadati</taxon>
        <taxon>Pseudomonadota</taxon>
        <taxon>Gammaproteobacteria</taxon>
        <taxon>Legionellales</taxon>
        <taxon>Legionellaceae</taxon>
        <taxon>Legionella</taxon>
    </lineage>
</organism>
<feature type="domain" description="Thiamine pyrophosphate enzyme central" evidence="4">
    <location>
        <begin position="188"/>
        <end position="321"/>
    </location>
</feature>
<dbReference type="InterPro" id="IPR011766">
    <property type="entry name" value="TPP_enzyme_TPP-bd"/>
</dbReference>
<evidence type="ECO:0000259" key="6">
    <source>
        <dbReference type="Pfam" id="PF02776"/>
    </source>
</evidence>
<dbReference type="Pfam" id="PF00205">
    <property type="entry name" value="TPP_enzyme_M"/>
    <property type="match status" value="1"/>
</dbReference>
<evidence type="ECO:0000256" key="2">
    <source>
        <dbReference type="ARBA" id="ARBA00023052"/>
    </source>
</evidence>
<dbReference type="Pfam" id="PF02775">
    <property type="entry name" value="TPP_enzyme_C"/>
    <property type="match status" value="1"/>
</dbReference>
<dbReference type="RefSeq" id="WP_045099779.1">
    <property type="nucleotide sequence ID" value="NZ_CP020614.1"/>
</dbReference>
<keyword evidence="7" id="KW-0456">Lyase</keyword>
<dbReference type="STRING" id="451.B6N58_04710"/>
<dbReference type="NCBIfam" id="NF005485">
    <property type="entry name" value="PRK07092.1"/>
    <property type="match status" value="1"/>
</dbReference>
<dbReference type="InterPro" id="IPR012000">
    <property type="entry name" value="Thiamin_PyroP_enz_cen_dom"/>
</dbReference>
<evidence type="ECO:0000313" key="9">
    <source>
        <dbReference type="Proteomes" id="UP000032414"/>
    </source>
</evidence>
<keyword evidence="2 3" id="KW-0786">Thiamine pyrophosphate</keyword>
<evidence type="ECO:0000256" key="3">
    <source>
        <dbReference type="RuleBase" id="RU362132"/>
    </source>
</evidence>
<dbReference type="OrthoDB" id="9773408at2"/>
<dbReference type="GO" id="GO:0000287">
    <property type="term" value="F:magnesium ion binding"/>
    <property type="evidence" value="ECO:0007669"/>
    <property type="project" value="InterPro"/>
</dbReference>
<dbReference type="Pfam" id="PF02776">
    <property type="entry name" value="TPP_enzyme_N"/>
    <property type="match status" value="1"/>
</dbReference>
<feature type="domain" description="Thiamine pyrophosphate enzyme TPP-binding" evidence="5">
    <location>
        <begin position="393"/>
        <end position="528"/>
    </location>
</feature>
<name>A0A098GHT7_LEGMI</name>
<dbReference type="PANTHER" id="PTHR18968:SF133">
    <property type="entry name" value="BENZOYLFORMATE DECARBOXYLASE"/>
    <property type="match status" value="1"/>
</dbReference>
<dbReference type="SUPFAM" id="SSF52518">
    <property type="entry name" value="Thiamin diphosphate-binding fold (THDP-binding)"/>
    <property type="match status" value="2"/>
</dbReference>
<dbReference type="KEGG" id="tmc:LMI_2291"/>
<dbReference type="GO" id="GO:0050695">
    <property type="term" value="F:benzoylformate decarboxylase activity"/>
    <property type="evidence" value="ECO:0007669"/>
    <property type="project" value="UniProtKB-EC"/>
</dbReference>
<evidence type="ECO:0000313" key="10">
    <source>
        <dbReference type="Proteomes" id="UP000182998"/>
    </source>
</evidence>
<dbReference type="SUPFAM" id="SSF52467">
    <property type="entry name" value="DHS-like NAD/FAD-binding domain"/>
    <property type="match status" value="1"/>
</dbReference>
<dbReference type="HOGENOM" id="CLU_013748_3_1_6"/>
<dbReference type="PANTHER" id="PTHR18968">
    <property type="entry name" value="THIAMINE PYROPHOSPHATE ENZYMES"/>
    <property type="match status" value="1"/>
</dbReference>
<feature type="domain" description="Thiamine pyrophosphate enzyme N-terminal TPP-binding" evidence="6">
    <location>
        <begin position="3"/>
        <end position="104"/>
    </location>
</feature>
<dbReference type="InterPro" id="IPR029035">
    <property type="entry name" value="DHS-like_NAD/FAD-binding_dom"/>
</dbReference>
<reference evidence="7" key="2">
    <citation type="submission" date="2014-09" db="EMBL/GenBank/DDBJ databases">
        <authorList>
            <person name="GOMEZ-VALERO Laura"/>
        </authorList>
    </citation>
    <scope>NUCLEOTIDE SEQUENCE</scope>
    <source>
        <strain evidence="7">ATCC33218</strain>
    </source>
</reference>
<dbReference type="Proteomes" id="UP000182998">
    <property type="component" value="Unassembled WGS sequence"/>
</dbReference>
<gene>
    <name evidence="7" type="primary">mdlC</name>
    <name evidence="7" type="ORF">LMI_2291</name>
    <name evidence="8" type="ORF">SAMN02982997_01767</name>
</gene>
<dbReference type="InterPro" id="IPR029061">
    <property type="entry name" value="THDP-binding"/>
</dbReference>
<dbReference type="EMBL" id="LN614830">
    <property type="protein sequence ID" value="CEG61560.1"/>
    <property type="molecule type" value="Genomic_DNA"/>
</dbReference>
<dbReference type="Gene3D" id="3.40.50.1220">
    <property type="entry name" value="TPP-binding domain"/>
    <property type="match status" value="1"/>
</dbReference>
<evidence type="ECO:0000256" key="1">
    <source>
        <dbReference type="ARBA" id="ARBA00007812"/>
    </source>
</evidence>
<dbReference type="PATRIC" id="fig|451.8.peg.2992"/>
<protein>
    <submittedName>
        <fullName evidence="7">Benzoylformate decarboxylase</fullName>
        <ecNumber evidence="7">4.1.1.7</ecNumber>
    </submittedName>
</protein>
<dbReference type="GO" id="GO:0003984">
    <property type="term" value="F:acetolactate synthase activity"/>
    <property type="evidence" value="ECO:0007669"/>
    <property type="project" value="TreeGrafter"/>
</dbReference>
<dbReference type="EC" id="4.1.1.7" evidence="7"/>